<proteinExistence type="inferred from homology"/>
<dbReference type="CDD" id="cd06471">
    <property type="entry name" value="ACD_LpsHSP_like"/>
    <property type="match status" value="1"/>
</dbReference>
<dbReference type="Pfam" id="PF00011">
    <property type="entry name" value="HSP20"/>
    <property type="match status" value="1"/>
</dbReference>
<dbReference type="Proteomes" id="UP000279029">
    <property type="component" value="Chromosome"/>
</dbReference>
<dbReference type="OrthoDB" id="9811615at2"/>
<accession>A0A3P7S4D2</accession>
<feature type="domain" description="SHSP" evidence="3">
    <location>
        <begin position="38"/>
        <end position="148"/>
    </location>
</feature>
<dbReference type="InterPro" id="IPR002068">
    <property type="entry name" value="A-crystallin/Hsp20_dom"/>
</dbReference>
<dbReference type="RefSeq" id="WP_125136734.1">
    <property type="nucleotide sequence ID" value="NZ_LR130778.1"/>
</dbReference>
<dbReference type="PANTHER" id="PTHR11527">
    <property type="entry name" value="HEAT-SHOCK PROTEIN 20 FAMILY MEMBER"/>
    <property type="match status" value="1"/>
</dbReference>
<evidence type="ECO:0000259" key="3">
    <source>
        <dbReference type="PROSITE" id="PS01031"/>
    </source>
</evidence>
<comment type="similarity">
    <text evidence="1 2">Belongs to the small heat shock protein (HSP20) family.</text>
</comment>
<name>A0A3P7S4D2_9FIRM</name>
<evidence type="ECO:0000256" key="2">
    <source>
        <dbReference type="RuleBase" id="RU003616"/>
    </source>
</evidence>
<sequence length="148" mass="17305">MFRLTPYARGQVSRRSNDFSDIFSMFDDVFNDSLFQSRALNNGSFKIDIKDNDQEYILEADLPGVKKEDLRIDYKDDQLLIQVECKDEMDEEKANYIHRERRICSMQRMFGLKDIQGDQISAKLENGVLTIVAPKKEEVDNSIRIEVK</sequence>
<dbReference type="InterPro" id="IPR031107">
    <property type="entry name" value="Small_HSP"/>
</dbReference>
<dbReference type="EMBL" id="LR130778">
    <property type="protein sequence ID" value="VDN47419.1"/>
    <property type="molecule type" value="Genomic_DNA"/>
</dbReference>
<dbReference type="KEGG" id="cbar:PATL70BA_1534"/>
<evidence type="ECO:0000256" key="1">
    <source>
        <dbReference type="PROSITE-ProRule" id="PRU00285"/>
    </source>
</evidence>
<organism evidence="4 5">
    <name type="scientific">Petrocella atlantisensis</name>
    <dbReference type="NCBI Taxonomy" id="2173034"/>
    <lineage>
        <taxon>Bacteria</taxon>
        <taxon>Bacillati</taxon>
        <taxon>Bacillota</taxon>
        <taxon>Clostridia</taxon>
        <taxon>Lachnospirales</taxon>
        <taxon>Vallitaleaceae</taxon>
        <taxon>Petrocella</taxon>
    </lineage>
</organism>
<protein>
    <submittedName>
        <fullName evidence="4">Hsp20/alpha crystallin family protein</fullName>
    </submittedName>
</protein>
<dbReference type="PROSITE" id="PS01031">
    <property type="entry name" value="SHSP"/>
    <property type="match status" value="1"/>
</dbReference>
<keyword evidence="5" id="KW-1185">Reference proteome</keyword>
<dbReference type="SUPFAM" id="SSF49764">
    <property type="entry name" value="HSP20-like chaperones"/>
    <property type="match status" value="1"/>
</dbReference>
<dbReference type="Gene3D" id="2.60.40.790">
    <property type="match status" value="1"/>
</dbReference>
<evidence type="ECO:0000313" key="5">
    <source>
        <dbReference type="Proteomes" id="UP000279029"/>
    </source>
</evidence>
<reference evidence="4 5" key="1">
    <citation type="submission" date="2018-09" db="EMBL/GenBank/DDBJ databases">
        <authorList>
            <person name="Postec A."/>
        </authorList>
    </citation>
    <scope>NUCLEOTIDE SEQUENCE [LARGE SCALE GENOMIC DNA]</scope>
    <source>
        <strain evidence="4">70B-A</strain>
    </source>
</reference>
<evidence type="ECO:0000313" key="4">
    <source>
        <dbReference type="EMBL" id="VDN47419.1"/>
    </source>
</evidence>
<dbReference type="AlphaFoldDB" id="A0A3P7S4D2"/>
<dbReference type="InterPro" id="IPR008978">
    <property type="entry name" value="HSP20-like_chaperone"/>
</dbReference>
<gene>
    <name evidence="4" type="ORF">PATL70BA_1534</name>
</gene>